<feature type="coiled-coil region" evidence="1">
    <location>
        <begin position="41"/>
        <end position="75"/>
    </location>
</feature>
<comment type="caution">
    <text evidence="2">The sequence shown here is derived from an EMBL/GenBank/DDBJ whole genome shotgun (WGS) entry which is preliminary data.</text>
</comment>
<sequence>MREYKQKRMLQRVVYSKFSILVLLALFILASKAAFHVQEKYRDVDKKKERARRELTRLEERQEALAVEIERLGTRAGVEEEIREKFGLAKEGEKLVVIIDDEDDEKVEPVPELSFFDKIKNKISGFFGKN</sequence>
<dbReference type="Pfam" id="PF04977">
    <property type="entry name" value="DivIC"/>
    <property type="match status" value="1"/>
</dbReference>
<reference evidence="2 3" key="1">
    <citation type="journal article" date="2016" name="Nat. Commun.">
        <title>Thousands of microbial genomes shed light on interconnected biogeochemical processes in an aquifer system.</title>
        <authorList>
            <person name="Anantharaman K."/>
            <person name="Brown C.T."/>
            <person name="Hug L.A."/>
            <person name="Sharon I."/>
            <person name="Castelle C.J."/>
            <person name="Probst A.J."/>
            <person name="Thomas B.C."/>
            <person name="Singh A."/>
            <person name="Wilkins M.J."/>
            <person name="Karaoz U."/>
            <person name="Brodie E.L."/>
            <person name="Williams K.H."/>
            <person name="Hubbard S.S."/>
            <person name="Banfield J.F."/>
        </authorList>
    </citation>
    <scope>NUCLEOTIDE SEQUENCE [LARGE SCALE GENOMIC DNA]</scope>
</reference>
<dbReference type="AlphaFoldDB" id="A0A1G2P3D5"/>
<evidence type="ECO:0000256" key="1">
    <source>
        <dbReference type="SAM" id="Coils"/>
    </source>
</evidence>
<accession>A0A1G2P3D5</accession>
<proteinExistence type="predicted"/>
<evidence type="ECO:0000313" key="2">
    <source>
        <dbReference type="EMBL" id="OHA42867.1"/>
    </source>
</evidence>
<name>A0A1G2P3D5_9BACT</name>
<dbReference type="InterPro" id="IPR007060">
    <property type="entry name" value="FtsL/DivIC"/>
</dbReference>
<dbReference type="Proteomes" id="UP000177269">
    <property type="component" value="Unassembled WGS sequence"/>
</dbReference>
<evidence type="ECO:0000313" key="3">
    <source>
        <dbReference type="Proteomes" id="UP000177269"/>
    </source>
</evidence>
<gene>
    <name evidence="2" type="ORF">A3G52_01275</name>
</gene>
<keyword evidence="1" id="KW-0175">Coiled coil</keyword>
<evidence type="ECO:0008006" key="4">
    <source>
        <dbReference type="Google" id="ProtNLM"/>
    </source>
</evidence>
<dbReference type="EMBL" id="MHSK01000004">
    <property type="protein sequence ID" value="OHA42867.1"/>
    <property type="molecule type" value="Genomic_DNA"/>
</dbReference>
<organism evidence="2 3">
    <name type="scientific">Candidatus Taylorbacteria bacterium RIFCSPLOWO2_12_FULL_43_20</name>
    <dbReference type="NCBI Taxonomy" id="1802332"/>
    <lineage>
        <taxon>Bacteria</taxon>
        <taxon>Candidatus Tayloriibacteriota</taxon>
    </lineage>
</organism>
<protein>
    <recommendedName>
        <fullName evidence="4">Cell division protein FtsL</fullName>
    </recommendedName>
</protein>